<evidence type="ECO:0000256" key="3">
    <source>
        <dbReference type="ARBA" id="ARBA00023163"/>
    </source>
</evidence>
<reference evidence="5" key="1">
    <citation type="submission" date="2024-06" db="EMBL/GenBank/DDBJ databases">
        <authorList>
            <person name="Li T."/>
            <person name="Gao R."/>
        </authorList>
    </citation>
    <scope>NUCLEOTIDE SEQUENCE</scope>
    <source>
        <strain evidence="5">ZPR3</strain>
        <plasmid evidence="5">unnamed1</plasmid>
    </source>
</reference>
<accession>A0AAU7S1P9</accession>
<dbReference type="SMART" id="SM00342">
    <property type="entry name" value="HTH_ARAC"/>
    <property type="match status" value="1"/>
</dbReference>
<keyword evidence="2" id="KW-0238">DNA-binding</keyword>
<evidence type="ECO:0000313" key="5">
    <source>
        <dbReference type="EMBL" id="XBT96283.1"/>
    </source>
</evidence>
<dbReference type="PANTHER" id="PTHR46796">
    <property type="entry name" value="HTH-TYPE TRANSCRIPTIONAL ACTIVATOR RHAS-RELATED"/>
    <property type="match status" value="1"/>
</dbReference>
<keyword evidence="5" id="KW-0614">Plasmid</keyword>
<feature type="domain" description="HTH araC/xylS-type" evidence="4">
    <location>
        <begin position="354"/>
        <end position="454"/>
    </location>
</feature>
<dbReference type="RefSeq" id="WP_349960928.1">
    <property type="nucleotide sequence ID" value="NZ_CP157961.1"/>
</dbReference>
<dbReference type="InterPro" id="IPR018060">
    <property type="entry name" value="HTH_AraC"/>
</dbReference>
<dbReference type="Pfam" id="PF12833">
    <property type="entry name" value="HTH_18"/>
    <property type="match status" value="1"/>
</dbReference>
<dbReference type="Gene3D" id="1.10.10.60">
    <property type="entry name" value="Homeodomain-like"/>
    <property type="match status" value="1"/>
</dbReference>
<organism evidence="5">
    <name type="scientific">Rhizobium sp. ZPR3</name>
    <dbReference type="NCBI Taxonomy" id="3158967"/>
    <lineage>
        <taxon>Bacteria</taxon>
        <taxon>Pseudomonadati</taxon>
        <taxon>Pseudomonadota</taxon>
        <taxon>Alphaproteobacteria</taxon>
        <taxon>Hyphomicrobiales</taxon>
        <taxon>Rhizobiaceae</taxon>
        <taxon>Rhizobium/Agrobacterium group</taxon>
        <taxon>Rhizobium</taxon>
    </lineage>
</organism>
<dbReference type="InterPro" id="IPR050204">
    <property type="entry name" value="AraC_XylS_family_regulators"/>
</dbReference>
<gene>
    <name evidence="5" type="ORF">ABM479_22410</name>
</gene>
<dbReference type="PROSITE" id="PS01124">
    <property type="entry name" value="HTH_ARAC_FAMILY_2"/>
    <property type="match status" value="1"/>
</dbReference>
<name>A0AAU7S1P9_9HYPH</name>
<dbReference type="GO" id="GO:0043565">
    <property type="term" value="F:sequence-specific DNA binding"/>
    <property type="evidence" value="ECO:0007669"/>
    <property type="project" value="InterPro"/>
</dbReference>
<keyword evidence="3" id="KW-0804">Transcription</keyword>
<dbReference type="GO" id="GO:0003700">
    <property type="term" value="F:DNA-binding transcription factor activity"/>
    <property type="evidence" value="ECO:0007669"/>
    <property type="project" value="InterPro"/>
</dbReference>
<dbReference type="SUPFAM" id="SSF46689">
    <property type="entry name" value="Homeodomain-like"/>
    <property type="match status" value="2"/>
</dbReference>
<dbReference type="AlphaFoldDB" id="A0AAU7S1P9"/>
<evidence type="ECO:0000256" key="1">
    <source>
        <dbReference type="ARBA" id="ARBA00023015"/>
    </source>
</evidence>
<keyword evidence="1" id="KW-0805">Transcription regulation</keyword>
<dbReference type="InterPro" id="IPR020449">
    <property type="entry name" value="Tscrpt_reg_AraC-type_HTH"/>
</dbReference>
<dbReference type="InterPro" id="IPR018062">
    <property type="entry name" value="HTH_AraC-typ_CS"/>
</dbReference>
<dbReference type="PROSITE" id="PS00041">
    <property type="entry name" value="HTH_ARAC_FAMILY_1"/>
    <property type="match status" value="1"/>
</dbReference>
<geneLocation type="plasmid" evidence="5">
    <name>unnamed1</name>
</geneLocation>
<proteinExistence type="predicted"/>
<protein>
    <submittedName>
        <fullName evidence="5">AraC family transcriptional regulator</fullName>
    </submittedName>
</protein>
<evidence type="ECO:0000256" key="2">
    <source>
        <dbReference type="ARBA" id="ARBA00023125"/>
    </source>
</evidence>
<dbReference type="InterPro" id="IPR009057">
    <property type="entry name" value="Homeodomain-like_sf"/>
</dbReference>
<sequence>MFQQADELGERFRDHDEDRAAVQETLLDLQSGAFQAIDETIRRWDKLPACRCIRHTVRTPPKIIPDKLKRTKKHGVNAGDETGRLPTTAILAPPGKPWARPTSYSWQSARLAFVRATGMLCLQFRPQVGSLMLIEDKMKIATEKYAWSSCEPAELQERLKGADISVVLERKLGNPGFQIDVTLATIGKMAAWKIFSKTGYEILYLFDPADRIELHFVESGVFQVETEDREFTAAAGTTFVLLSSGSTKIKASANACKLALAIPRIHCLPLIDIGKDDPELFFRRFALVADIDETGIRTVYRMAALLLGADEHPFAGSPLGASLFKEALITAFMQSWPQSVQKTVIQSARPRNLKRALDWIQTHLGDEFTVLDIARNAGQSVRSLQLSFQHNMGMNPLNYVQRLRLQQIHHDLLHGDVDENISEIAARWGFSHMGYFAARYRAMYGVSPSSTRISRRDFHATGNI</sequence>
<dbReference type="PRINTS" id="PR00032">
    <property type="entry name" value="HTHARAC"/>
</dbReference>
<dbReference type="EMBL" id="CP157961">
    <property type="protein sequence ID" value="XBT96283.1"/>
    <property type="molecule type" value="Genomic_DNA"/>
</dbReference>
<evidence type="ECO:0000259" key="4">
    <source>
        <dbReference type="PROSITE" id="PS01124"/>
    </source>
</evidence>